<evidence type="ECO:0000256" key="4">
    <source>
        <dbReference type="RuleBase" id="RU361187"/>
    </source>
</evidence>
<dbReference type="Gene3D" id="2.60.120.200">
    <property type="match status" value="1"/>
</dbReference>
<dbReference type="PROSITE" id="PS51318">
    <property type="entry name" value="TAT"/>
    <property type="match status" value="1"/>
</dbReference>
<dbReference type="InterPro" id="IPR013320">
    <property type="entry name" value="ConA-like_dom_sf"/>
</dbReference>
<proteinExistence type="inferred from homology"/>
<dbReference type="PANTHER" id="PTHR42812:SF2">
    <property type="entry name" value="XYLOSIDASE_ARABINOSIDASE"/>
    <property type="match status" value="1"/>
</dbReference>
<dbReference type="Pfam" id="PF17851">
    <property type="entry name" value="GH43_C2"/>
    <property type="match status" value="1"/>
</dbReference>
<dbReference type="PANTHER" id="PTHR42812">
    <property type="entry name" value="BETA-XYLOSIDASE"/>
    <property type="match status" value="1"/>
</dbReference>
<dbReference type="InterPro" id="IPR023296">
    <property type="entry name" value="Glyco_hydro_beta-prop_sf"/>
</dbReference>
<evidence type="ECO:0000313" key="7">
    <source>
        <dbReference type="EMBL" id="WRQ86250.1"/>
    </source>
</evidence>
<dbReference type="SUPFAM" id="SSF49899">
    <property type="entry name" value="Concanavalin A-like lectins/glucanases"/>
    <property type="match status" value="1"/>
</dbReference>
<sequence length="566" mass="62690">MSHESLSRPSPTSESPALRPTRRTMLKSCLAGALAAPMLRSWAASPEAAAKAATATGDAPAGHPELHWRRGVEGQRIADLGDGTFLNPVISGDHPDPTVLKDGDDYYMTFSSFNSVPGIVIWHSRDLVNWTPLGPALRENIGTIWALDLCKHGDRYYVYMPVLPPGKPWSTYVIWAENPAGPWSDPINLHLDNCIDPGHIAGEDGKRYLFVNGIRKVRLTDDGLAVDGELEPAYDPWRYPDDWITENFAPEGPKLLWRGEWLYLVTAVGGTAGPVTGHMVIAARSRSVHGPWEHCPHNPLVRTTSIDEPWWSRGHATLVEGPSGDGDWWMVYHGYENGFRTLGRQTLLEPIEWTDDGWFRAKGGDLGHPLPIPQGGEAVEPGFPLSDDFTRNKFGVQWAFHDPKPDEMERVTWGDAALTLAGTGESPVDSSPLTCIVVDRAYEVEVDMELEGAVEGTFLLYYNPKAFVGVGFTGEKAKTYQYAETHDWAAVPFEGRKLRARIANDHHVVTYHYSADGGKTWRRHPTRMEVSGLHHNVFGGFLSLKVGICALGEGKVTLRNFTYRAL</sequence>
<evidence type="ECO:0000256" key="2">
    <source>
        <dbReference type="ARBA" id="ARBA00022801"/>
    </source>
</evidence>
<dbReference type="InterPro" id="IPR051795">
    <property type="entry name" value="Glycosyl_Hydrlase_43"/>
</dbReference>
<dbReference type="RefSeq" id="WP_221031178.1">
    <property type="nucleotide sequence ID" value="NZ_CP139781.1"/>
</dbReference>
<dbReference type="Proteomes" id="UP000738431">
    <property type="component" value="Chromosome"/>
</dbReference>
<dbReference type="InterPro" id="IPR006311">
    <property type="entry name" value="TAT_signal"/>
</dbReference>
<feature type="region of interest" description="Disordered" evidence="5">
    <location>
        <begin position="1"/>
        <end position="22"/>
    </location>
</feature>
<dbReference type="Gene3D" id="2.115.10.20">
    <property type="entry name" value="Glycosyl hydrolase domain, family 43"/>
    <property type="match status" value="1"/>
</dbReference>
<accession>A0ABZ1C7G3</accession>
<organism evidence="7 8">
    <name type="scientific">Actomonas aquatica</name>
    <dbReference type="NCBI Taxonomy" id="2866162"/>
    <lineage>
        <taxon>Bacteria</taxon>
        <taxon>Pseudomonadati</taxon>
        <taxon>Verrucomicrobiota</taxon>
        <taxon>Opitutia</taxon>
        <taxon>Opitutales</taxon>
        <taxon>Opitutaceae</taxon>
        <taxon>Actomonas</taxon>
    </lineage>
</organism>
<reference evidence="7 8" key="1">
    <citation type="submission" date="2023-12" db="EMBL/GenBank/DDBJ databases">
        <title>Description of an unclassified Opitutus bacterium of Verrucomicrobiota.</title>
        <authorList>
            <person name="Zhang D.-F."/>
        </authorList>
    </citation>
    <scope>NUCLEOTIDE SEQUENCE [LARGE SCALE GENOMIC DNA]</scope>
    <source>
        <strain evidence="7 8">WL0086</strain>
    </source>
</reference>
<name>A0ABZ1C7G3_9BACT</name>
<comment type="similarity">
    <text evidence="1 4">Belongs to the glycosyl hydrolase 43 family.</text>
</comment>
<dbReference type="CDD" id="cd09002">
    <property type="entry name" value="GH43_XYL-like"/>
    <property type="match status" value="1"/>
</dbReference>
<protein>
    <submittedName>
        <fullName evidence="7">Family 43 glycosylhydrolase</fullName>
    </submittedName>
</protein>
<dbReference type="InterPro" id="IPR006710">
    <property type="entry name" value="Glyco_hydro_43"/>
</dbReference>
<dbReference type="Pfam" id="PF04616">
    <property type="entry name" value="Glyco_hydro_43"/>
    <property type="match status" value="1"/>
</dbReference>
<evidence type="ECO:0000259" key="6">
    <source>
        <dbReference type="Pfam" id="PF17851"/>
    </source>
</evidence>
<evidence type="ECO:0000256" key="5">
    <source>
        <dbReference type="SAM" id="MobiDB-lite"/>
    </source>
</evidence>
<evidence type="ECO:0000256" key="3">
    <source>
        <dbReference type="ARBA" id="ARBA00023295"/>
    </source>
</evidence>
<dbReference type="EMBL" id="CP139781">
    <property type="protein sequence ID" value="WRQ86250.1"/>
    <property type="molecule type" value="Genomic_DNA"/>
</dbReference>
<keyword evidence="3 4" id="KW-0326">Glycosidase</keyword>
<dbReference type="InterPro" id="IPR041542">
    <property type="entry name" value="GH43_C2"/>
</dbReference>
<feature type="domain" description="Beta-xylosidase C-terminal Concanavalin A-like" evidence="6">
    <location>
        <begin position="386"/>
        <end position="555"/>
    </location>
</feature>
<dbReference type="SUPFAM" id="SSF75005">
    <property type="entry name" value="Arabinanase/levansucrase/invertase"/>
    <property type="match status" value="1"/>
</dbReference>
<evidence type="ECO:0000256" key="1">
    <source>
        <dbReference type="ARBA" id="ARBA00009865"/>
    </source>
</evidence>
<keyword evidence="2 4" id="KW-0378">Hydrolase</keyword>
<gene>
    <name evidence="7" type="ORF">K1X11_015650</name>
</gene>
<evidence type="ECO:0000313" key="8">
    <source>
        <dbReference type="Proteomes" id="UP000738431"/>
    </source>
</evidence>
<keyword evidence="8" id="KW-1185">Reference proteome</keyword>